<dbReference type="InterPro" id="IPR029044">
    <property type="entry name" value="Nucleotide-diphossugar_trans"/>
</dbReference>
<dbReference type="GO" id="GO:0016757">
    <property type="term" value="F:glycosyltransferase activity"/>
    <property type="evidence" value="ECO:0007669"/>
    <property type="project" value="UniProtKB-KW"/>
</dbReference>
<protein>
    <submittedName>
        <fullName evidence="2">Glycosyltransferase</fullName>
        <ecNumber evidence="2">2.4.-.-</ecNumber>
    </submittedName>
</protein>
<reference evidence="2 3" key="1">
    <citation type="submission" date="2023-04" db="EMBL/GenBank/DDBJ databases">
        <title>A long-awaited taxogenomic arrangement of the family Halomonadaceae.</title>
        <authorList>
            <person name="De La Haba R."/>
            <person name="Chuvochina M."/>
            <person name="Wittouck S."/>
            <person name="Arahal D.R."/>
            <person name="Sanchez-Porro C."/>
            <person name="Hugenholtz P."/>
            <person name="Ventosa A."/>
        </authorList>
    </citation>
    <scope>NUCLEOTIDE SEQUENCE [LARGE SCALE GENOMIC DNA]</scope>
    <source>
        <strain evidence="2 3">DSM 22428</strain>
    </source>
</reference>
<dbReference type="SUPFAM" id="SSF53448">
    <property type="entry name" value="Nucleotide-diphospho-sugar transferases"/>
    <property type="match status" value="1"/>
</dbReference>
<feature type="domain" description="Glycosyltransferase 2-like" evidence="1">
    <location>
        <begin position="6"/>
        <end position="128"/>
    </location>
</feature>
<gene>
    <name evidence="2" type="ORF">QC825_10075</name>
</gene>
<organism evidence="2 3">
    <name type="scientific">Larsenimonas suaedae</name>
    <dbReference type="NCBI Taxonomy" id="1851019"/>
    <lineage>
        <taxon>Bacteria</taxon>
        <taxon>Pseudomonadati</taxon>
        <taxon>Pseudomonadota</taxon>
        <taxon>Gammaproteobacteria</taxon>
        <taxon>Oceanospirillales</taxon>
        <taxon>Halomonadaceae</taxon>
        <taxon>Larsenimonas</taxon>
    </lineage>
</organism>
<dbReference type="CDD" id="cd00761">
    <property type="entry name" value="Glyco_tranf_GTA_type"/>
    <property type="match status" value="1"/>
</dbReference>
<evidence type="ECO:0000259" key="1">
    <source>
        <dbReference type="Pfam" id="PF00535"/>
    </source>
</evidence>
<dbReference type="Pfam" id="PF00535">
    <property type="entry name" value="Glycos_transf_2"/>
    <property type="match status" value="1"/>
</dbReference>
<accession>A0ABU1GWN2</accession>
<keyword evidence="2" id="KW-0808">Transferase</keyword>
<dbReference type="Gene3D" id="3.90.550.10">
    <property type="entry name" value="Spore Coat Polysaccharide Biosynthesis Protein SpsA, Chain A"/>
    <property type="match status" value="1"/>
</dbReference>
<dbReference type="PANTHER" id="PTHR22916:SF3">
    <property type="entry name" value="UDP-GLCNAC:BETAGAL BETA-1,3-N-ACETYLGLUCOSAMINYLTRANSFERASE-LIKE PROTEIN 1"/>
    <property type="match status" value="1"/>
</dbReference>
<dbReference type="PANTHER" id="PTHR22916">
    <property type="entry name" value="GLYCOSYLTRANSFERASE"/>
    <property type="match status" value="1"/>
</dbReference>
<dbReference type="EC" id="2.4.-.-" evidence="2"/>
<keyword evidence="3" id="KW-1185">Reference proteome</keyword>
<comment type="caution">
    <text evidence="2">The sequence shown here is derived from an EMBL/GenBank/DDBJ whole genome shotgun (WGS) entry which is preliminary data.</text>
</comment>
<proteinExistence type="predicted"/>
<keyword evidence="2" id="KW-0328">Glycosyltransferase</keyword>
<dbReference type="RefSeq" id="WP_251594014.1">
    <property type="nucleotide sequence ID" value="NZ_JAMLJI010000003.1"/>
</dbReference>
<evidence type="ECO:0000313" key="3">
    <source>
        <dbReference type="Proteomes" id="UP001269375"/>
    </source>
</evidence>
<sequence>MEIKLTIIIPVFNAEHFVESAVRKLTSLPIGKWEAVFIDDHSTDGTLAMLTQQLKMSPSLPVRITQSEGKGPGPARNKGISLARGDYLGFLDIDDDWDLASLLSLSCSEQSDLVIYNHQREYPDGRVVENKSSHLLRELDGQVLSKDDISKRRLLFYNFNVSWNKLCSRSFILKNNIYFRYGIYEDLDWSFKCITRASEIKVYSSILYTYVQHPESTLKKSSTAHHDIFNAYSQAISDSLETGGVFLDIVKSKSVSHFFNVLSSRRVPKESRAVFVREMGFFSRKKIGFRHVAGLEGISIWKRLIAYSGSYYAWSFYRVVKKIKLKVFK</sequence>
<dbReference type="Proteomes" id="UP001269375">
    <property type="component" value="Unassembled WGS sequence"/>
</dbReference>
<name>A0ABU1GWN2_9GAMM</name>
<evidence type="ECO:0000313" key="2">
    <source>
        <dbReference type="EMBL" id="MDR5896418.1"/>
    </source>
</evidence>
<dbReference type="InterPro" id="IPR001173">
    <property type="entry name" value="Glyco_trans_2-like"/>
</dbReference>
<dbReference type="EMBL" id="JARWAO010000005">
    <property type="protein sequence ID" value="MDR5896418.1"/>
    <property type="molecule type" value="Genomic_DNA"/>
</dbReference>